<feature type="transmembrane region" description="Helical" evidence="11">
    <location>
        <begin position="166"/>
        <end position="182"/>
    </location>
</feature>
<organism evidence="13 14">
    <name type="scientific">Kocuria rosea subsp. polaris</name>
    <dbReference type="NCBI Taxonomy" id="136273"/>
    <lineage>
        <taxon>Bacteria</taxon>
        <taxon>Bacillati</taxon>
        <taxon>Actinomycetota</taxon>
        <taxon>Actinomycetes</taxon>
        <taxon>Micrococcales</taxon>
        <taxon>Micrococcaceae</taxon>
        <taxon>Kocuria</taxon>
    </lineage>
</organism>
<comment type="subcellular location">
    <subcellularLocation>
        <location evidence="11 12">Cell membrane</location>
        <topology evidence="11 12">Multi-pass membrane protein</topology>
    </subcellularLocation>
    <subcellularLocation>
        <location evidence="1">Membrane</location>
        <topology evidence="1">Multi-pass membrane protein</topology>
    </subcellularLocation>
</comment>
<dbReference type="AlphaFoldDB" id="A0A0W8I7Q5"/>
<dbReference type="CDD" id="cd00310">
    <property type="entry name" value="ATP-synt_Fo_a_6"/>
    <property type="match status" value="1"/>
</dbReference>
<sequence>MNAALIRLPATGGFTAPTVDEMHLPPFFELGTFEFGKQMLLILLSVVLIAGFFMWAIRRNALVPSKSQYLAESGYGFVRNHLGRDIIGEKEFRPYIPLLFTFFFFILVNNLFGSIPVLQLPTLSHAGSAYVLAGIAYVTWVFMGIKRHGFGGFMGKMTMPPDVPKLLYIFLIPIEFLSNLIIRPVTHALRVFATMFAGHLALMVAASMTGYLLSQASAISVVALGSTVLGVFIYFLEILIQVLQAYIFTLLFAVYVQGALQEGH</sequence>
<keyword evidence="9 11" id="KW-0472">Membrane</keyword>
<dbReference type="HAMAP" id="MF_01393">
    <property type="entry name" value="ATP_synth_a_bact"/>
    <property type="match status" value="1"/>
</dbReference>
<feature type="transmembrane region" description="Helical" evidence="11">
    <location>
        <begin position="39"/>
        <end position="57"/>
    </location>
</feature>
<dbReference type="Pfam" id="PF00119">
    <property type="entry name" value="ATP-synt_A"/>
    <property type="match status" value="1"/>
</dbReference>
<keyword evidence="11" id="KW-1003">Cell membrane</keyword>
<feature type="transmembrane region" description="Helical" evidence="11">
    <location>
        <begin position="127"/>
        <end position="145"/>
    </location>
</feature>
<keyword evidence="8 11" id="KW-0406">Ion transport</keyword>
<dbReference type="PANTHER" id="PTHR11410">
    <property type="entry name" value="ATP SYNTHASE SUBUNIT A"/>
    <property type="match status" value="1"/>
</dbReference>
<keyword evidence="7 11" id="KW-1133">Transmembrane helix</keyword>
<evidence type="ECO:0000256" key="5">
    <source>
        <dbReference type="ARBA" id="ARBA00022692"/>
    </source>
</evidence>
<dbReference type="eggNOG" id="COG0356">
    <property type="taxonomic scope" value="Bacteria"/>
</dbReference>
<evidence type="ECO:0000256" key="1">
    <source>
        <dbReference type="ARBA" id="ARBA00004141"/>
    </source>
</evidence>
<dbReference type="SUPFAM" id="SSF81336">
    <property type="entry name" value="F1F0 ATP synthase subunit A"/>
    <property type="match status" value="1"/>
</dbReference>
<evidence type="ECO:0000256" key="7">
    <source>
        <dbReference type="ARBA" id="ARBA00022989"/>
    </source>
</evidence>
<comment type="caution">
    <text evidence="13">The sequence shown here is derived from an EMBL/GenBank/DDBJ whole genome shotgun (WGS) entry which is preliminary data.</text>
</comment>
<gene>
    <name evidence="11" type="primary">atpB</name>
    <name evidence="13" type="ORF">AVL61_04750</name>
</gene>
<comment type="similarity">
    <text evidence="2 11 12">Belongs to the ATPase A chain family.</text>
</comment>
<evidence type="ECO:0000313" key="14">
    <source>
        <dbReference type="Proteomes" id="UP000053512"/>
    </source>
</evidence>
<evidence type="ECO:0000313" key="13">
    <source>
        <dbReference type="EMBL" id="KUG55447.1"/>
    </source>
</evidence>
<proteinExistence type="inferred from homology"/>
<evidence type="ECO:0000256" key="8">
    <source>
        <dbReference type="ARBA" id="ARBA00023065"/>
    </source>
</evidence>
<dbReference type="GO" id="GO:0045259">
    <property type="term" value="C:proton-transporting ATP synthase complex"/>
    <property type="evidence" value="ECO:0007669"/>
    <property type="project" value="UniProtKB-KW"/>
</dbReference>
<dbReference type="Gene3D" id="1.20.120.220">
    <property type="entry name" value="ATP synthase, F0 complex, subunit A"/>
    <property type="match status" value="1"/>
</dbReference>
<accession>A0A0W8I7Q5</accession>
<dbReference type="Proteomes" id="UP000053512">
    <property type="component" value="Unassembled WGS sequence"/>
</dbReference>
<evidence type="ECO:0000256" key="2">
    <source>
        <dbReference type="ARBA" id="ARBA00006810"/>
    </source>
</evidence>
<feature type="transmembrane region" description="Helical" evidence="11">
    <location>
        <begin position="95"/>
        <end position="115"/>
    </location>
</feature>
<evidence type="ECO:0000256" key="6">
    <source>
        <dbReference type="ARBA" id="ARBA00022781"/>
    </source>
</evidence>
<dbReference type="PRINTS" id="PR00123">
    <property type="entry name" value="ATPASEA"/>
</dbReference>
<evidence type="ECO:0000256" key="9">
    <source>
        <dbReference type="ARBA" id="ARBA00023136"/>
    </source>
</evidence>
<feature type="transmembrane region" description="Helical" evidence="11">
    <location>
        <begin position="218"/>
        <end position="236"/>
    </location>
</feature>
<evidence type="ECO:0000256" key="3">
    <source>
        <dbReference type="ARBA" id="ARBA00022448"/>
    </source>
</evidence>
<keyword evidence="3 11" id="KW-0813">Transport</keyword>
<feature type="transmembrane region" description="Helical" evidence="11">
    <location>
        <begin position="188"/>
        <end position="206"/>
    </location>
</feature>
<evidence type="ECO:0000256" key="10">
    <source>
        <dbReference type="ARBA" id="ARBA00023310"/>
    </source>
</evidence>
<dbReference type="EMBL" id="LQBK01000033">
    <property type="protein sequence ID" value="KUG55447.1"/>
    <property type="molecule type" value="Genomic_DNA"/>
</dbReference>
<dbReference type="OrthoDB" id="9809130at2"/>
<evidence type="ECO:0000256" key="12">
    <source>
        <dbReference type="RuleBase" id="RU000483"/>
    </source>
</evidence>
<dbReference type="GO" id="GO:0046933">
    <property type="term" value="F:proton-transporting ATP synthase activity, rotational mechanism"/>
    <property type="evidence" value="ECO:0007669"/>
    <property type="project" value="UniProtKB-UniRule"/>
</dbReference>
<evidence type="ECO:0000256" key="4">
    <source>
        <dbReference type="ARBA" id="ARBA00022547"/>
    </source>
</evidence>
<protein>
    <recommendedName>
        <fullName evidence="11 12">ATP synthase subunit a</fullName>
    </recommendedName>
    <alternativeName>
        <fullName evidence="11">ATP synthase F0 sector subunit a</fullName>
    </alternativeName>
    <alternativeName>
        <fullName evidence="11">F-ATPase subunit 6</fullName>
    </alternativeName>
</protein>
<dbReference type="InterPro" id="IPR045083">
    <property type="entry name" value="ATP_synth_F0_asu_bact/mt"/>
</dbReference>
<dbReference type="GO" id="GO:0005886">
    <property type="term" value="C:plasma membrane"/>
    <property type="evidence" value="ECO:0007669"/>
    <property type="project" value="UniProtKB-SubCell"/>
</dbReference>
<reference evidence="14" key="1">
    <citation type="submission" date="2015-12" db="EMBL/GenBank/DDBJ databases">
        <authorList>
            <person name="Nair G.R."/>
            <person name="Kaur G."/>
            <person name="Mayilraj S."/>
        </authorList>
    </citation>
    <scope>NUCLEOTIDE SEQUENCE [LARGE SCALE GENOMIC DNA]</scope>
    <source>
        <strain evidence="14">CD08_4</strain>
    </source>
</reference>
<keyword evidence="6 11" id="KW-0375">Hydrogen ion transport</keyword>
<dbReference type="InterPro" id="IPR035908">
    <property type="entry name" value="F0_ATP_A_sf"/>
</dbReference>
<keyword evidence="10 11" id="KW-0066">ATP synthesis</keyword>
<keyword evidence="5 11" id="KW-0812">Transmembrane</keyword>
<dbReference type="STRING" id="136273.GY22_13725"/>
<comment type="function">
    <text evidence="11 12">Key component of the proton channel; it plays a direct role in the translocation of protons across the membrane.</text>
</comment>
<dbReference type="PANTHER" id="PTHR11410:SF0">
    <property type="entry name" value="ATP SYNTHASE SUBUNIT A"/>
    <property type="match status" value="1"/>
</dbReference>
<keyword evidence="4 11" id="KW-0138">CF(0)</keyword>
<dbReference type="NCBIfam" id="TIGR01131">
    <property type="entry name" value="ATP_synt_6_or_A"/>
    <property type="match status" value="1"/>
</dbReference>
<dbReference type="InterPro" id="IPR000568">
    <property type="entry name" value="ATP_synth_F0_asu"/>
</dbReference>
<name>A0A0W8I7Q5_KOCRO</name>
<dbReference type="RefSeq" id="WP_058874707.1">
    <property type="nucleotide sequence ID" value="NZ_LQBK01000033.1"/>
</dbReference>
<evidence type="ECO:0000256" key="11">
    <source>
        <dbReference type="HAMAP-Rule" id="MF_01393"/>
    </source>
</evidence>